<feature type="domain" description="AAA+ ATPase" evidence="9">
    <location>
        <begin position="323"/>
        <end position="460"/>
    </location>
</feature>
<dbReference type="Gene3D" id="1.20.58.80">
    <property type="entry name" value="Phosphotransferase system, lactose/cellobiose-type IIA subunit"/>
    <property type="match status" value="1"/>
</dbReference>
<evidence type="ECO:0000256" key="7">
    <source>
        <dbReference type="ARBA" id="ARBA00038871"/>
    </source>
</evidence>
<dbReference type="InterPro" id="IPR003959">
    <property type="entry name" value="ATPase_AAA_core"/>
</dbReference>
<evidence type="ECO:0000259" key="9">
    <source>
        <dbReference type="SMART" id="SM00382"/>
    </source>
</evidence>
<dbReference type="Gene3D" id="3.40.50.300">
    <property type="entry name" value="P-loop containing nucleotide triphosphate hydrolases"/>
    <property type="match status" value="1"/>
</dbReference>
<dbReference type="Pfam" id="PF17862">
    <property type="entry name" value="AAA_lid_3"/>
    <property type="match status" value="1"/>
</dbReference>
<dbReference type="InterPro" id="IPR041569">
    <property type="entry name" value="AAA_lid_3"/>
</dbReference>
<dbReference type="Pfam" id="PF09336">
    <property type="entry name" value="Vps4_C"/>
    <property type="match status" value="1"/>
</dbReference>
<comment type="similarity">
    <text evidence="8">Belongs to the AAA ATPase family.</text>
</comment>
<dbReference type="InterPro" id="IPR050304">
    <property type="entry name" value="MT-severing_AAA_ATPase"/>
</dbReference>
<keyword evidence="2 8" id="KW-0547">Nucleotide-binding</keyword>
<dbReference type="GO" id="GO:0005524">
    <property type="term" value="F:ATP binding"/>
    <property type="evidence" value="ECO:0007669"/>
    <property type="project" value="UniProtKB-KW"/>
</dbReference>
<keyword evidence="1" id="KW-0493">Microtubule</keyword>
<dbReference type="InterPro" id="IPR003960">
    <property type="entry name" value="ATPase_AAA_CS"/>
</dbReference>
<dbReference type="AlphaFoldDB" id="A0A7S0VEK0"/>
<dbReference type="Gene3D" id="1.10.8.60">
    <property type="match status" value="1"/>
</dbReference>
<gene>
    <name evidence="10" type="ORF">PPAR00522_LOCUS17467</name>
</gene>
<dbReference type="GO" id="GO:0008568">
    <property type="term" value="F:microtubule severing ATPase activity"/>
    <property type="evidence" value="ECO:0007669"/>
    <property type="project" value="UniProtKB-EC"/>
</dbReference>
<evidence type="ECO:0000256" key="3">
    <source>
        <dbReference type="ARBA" id="ARBA00022840"/>
    </source>
</evidence>
<evidence type="ECO:0000256" key="1">
    <source>
        <dbReference type="ARBA" id="ARBA00022701"/>
    </source>
</evidence>
<dbReference type="Pfam" id="PF00004">
    <property type="entry name" value="AAA"/>
    <property type="match status" value="1"/>
</dbReference>
<dbReference type="InterPro" id="IPR027417">
    <property type="entry name" value="P-loop_NTPase"/>
</dbReference>
<dbReference type="PANTHER" id="PTHR23074:SF86">
    <property type="entry name" value="SPASTIN"/>
    <property type="match status" value="1"/>
</dbReference>
<evidence type="ECO:0000256" key="2">
    <source>
        <dbReference type="ARBA" id="ARBA00022741"/>
    </source>
</evidence>
<keyword evidence="3 8" id="KW-0067">ATP-binding</keyword>
<dbReference type="FunFam" id="1.10.8.60:FF:000022">
    <property type="entry name" value="Fidgetin like 1"/>
    <property type="match status" value="1"/>
</dbReference>
<dbReference type="InterPro" id="IPR015415">
    <property type="entry name" value="Spast_Vps4_C"/>
</dbReference>
<evidence type="ECO:0000256" key="5">
    <source>
        <dbReference type="ARBA" id="ARBA00023235"/>
    </source>
</evidence>
<dbReference type="FunFam" id="3.40.50.300:FF:000093">
    <property type="entry name" value="Fidgetin-like 1"/>
    <property type="match status" value="1"/>
</dbReference>
<comment type="catalytic activity">
    <reaction evidence="6">
        <text>n ATP + n H2O + a microtubule = n ADP + n phosphate + (n+1) alpha/beta tubulin heterodimers.</text>
        <dbReference type="EC" id="5.6.1.1"/>
    </reaction>
</comment>
<reference evidence="10" key="1">
    <citation type="submission" date="2021-01" db="EMBL/GenBank/DDBJ databases">
        <authorList>
            <person name="Corre E."/>
            <person name="Pelletier E."/>
            <person name="Niang G."/>
            <person name="Scheremetjew M."/>
            <person name="Finn R."/>
            <person name="Kale V."/>
            <person name="Holt S."/>
            <person name="Cochrane G."/>
            <person name="Meng A."/>
            <person name="Brown T."/>
            <person name="Cohen L."/>
        </authorList>
    </citation>
    <scope>NUCLEOTIDE SEQUENCE</scope>
    <source>
        <strain evidence="10">SAG 63-3</strain>
    </source>
</reference>
<dbReference type="EMBL" id="HBFM01026971">
    <property type="protein sequence ID" value="CAD8784867.1"/>
    <property type="molecule type" value="Transcribed_RNA"/>
</dbReference>
<evidence type="ECO:0000313" key="10">
    <source>
        <dbReference type="EMBL" id="CAD8784867.1"/>
    </source>
</evidence>
<evidence type="ECO:0000256" key="8">
    <source>
        <dbReference type="RuleBase" id="RU003651"/>
    </source>
</evidence>
<dbReference type="SUPFAM" id="SSF52540">
    <property type="entry name" value="P-loop containing nucleoside triphosphate hydrolases"/>
    <property type="match status" value="1"/>
</dbReference>
<evidence type="ECO:0000256" key="4">
    <source>
        <dbReference type="ARBA" id="ARBA00023136"/>
    </source>
</evidence>
<name>A0A7S0VEK0_9CHLO</name>
<sequence>MFNFFSKGKTEKSTELSPRDKLKGYYDISKEALERAYEAEKLGRFIDASKLYHTGLDAIQEGLMLQVPTIDLGPLADSVTSWRTDLQQWRFSTLERIQMVEAAMVNGTPLQMLIRPLCKVPMSLNNINFCATSKALTKAMSSSNGMTNSIRPTIPPSPSLNCSTNQQSVTLLSTRPLSAAGALTKGAVPSYNNSNGDLNSKYIKLTNSDKKVSVKTAEGTVHTAPLPGASSPIYISPDDPLKKYKEQILTELLEEPASPAPASSSPSPLLPHFSSSTCAPATRRIAMVHWDDVLGLDLAKQALREAVVLPSLRPDLFQGLRAPIRGVLLYGPPGNGKTLLGRALAAESRASFFCISASSLTSKWLGDGEKMVRALFEVAAAVQPAIIFIDEADSLLSMRGKSNENEASRRLLTEFLVQFDGVAGTGKDRVVVVAATNRPWELDDAVRRRLAKRIYVPLPNERERSLLLEKLLKGTKHSVTSTQLMQLARRTRLFSCSDLAALAKDAAMAPLREIPMKALALMPADRLRSVSLEDFETSLRTVKASASQESLEELEKFTRLFGGAGGDATTE</sequence>
<dbReference type="CDD" id="cd19509">
    <property type="entry name" value="RecA-like_VPS4-like"/>
    <property type="match status" value="1"/>
</dbReference>
<organism evidence="10">
    <name type="scientific">Polytomella parva</name>
    <dbReference type="NCBI Taxonomy" id="51329"/>
    <lineage>
        <taxon>Eukaryota</taxon>
        <taxon>Viridiplantae</taxon>
        <taxon>Chlorophyta</taxon>
        <taxon>core chlorophytes</taxon>
        <taxon>Chlorophyceae</taxon>
        <taxon>CS clade</taxon>
        <taxon>Chlamydomonadales</taxon>
        <taxon>Chlamydomonadaceae</taxon>
        <taxon>Polytomella</taxon>
    </lineage>
</organism>
<dbReference type="PANTHER" id="PTHR23074">
    <property type="entry name" value="AAA DOMAIN-CONTAINING"/>
    <property type="match status" value="1"/>
</dbReference>
<keyword evidence="4" id="KW-0472">Membrane</keyword>
<keyword evidence="5" id="KW-0413">Isomerase</keyword>
<dbReference type="EC" id="5.6.1.1" evidence="7"/>
<dbReference type="SMART" id="SM00382">
    <property type="entry name" value="AAA"/>
    <property type="match status" value="1"/>
</dbReference>
<dbReference type="InterPro" id="IPR003593">
    <property type="entry name" value="AAA+_ATPase"/>
</dbReference>
<dbReference type="GO" id="GO:0005874">
    <property type="term" value="C:microtubule"/>
    <property type="evidence" value="ECO:0007669"/>
    <property type="project" value="UniProtKB-KW"/>
</dbReference>
<evidence type="ECO:0000256" key="6">
    <source>
        <dbReference type="ARBA" id="ARBA00036378"/>
    </source>
</evidence>
<proteinExistence type="inferred from homology"/>
<dbReference type="GO" id="GO:0016887">
    <property type="term" value="F:ATP hydrolysis activity"/>
    <property type="evidence" value="ECO:0007669"/>
    <property type="project" value="InterPro"/>
</dbReference>
<dbReference type="PROSITE" id="PS00674">
    <property type="entry name" value="AAA"/>
    <property type="match status" value="1"/>
</dbReference>
<protein>
    <recommendedName>
        <fullName evidence="7">microtubule-severing ATPase</fullName>
        <ecNumber evidence="7">5.6.1.1</ecNumber>
    </recommendedName>
</protein>
<accession>A0A7S0VEK0</accession>